<keyword evidence="3" id="KW-1185">Reference proteome</keyword>
<evidence type="ECO:0000313" key="3">
    <source>
        <dbReference type="Proteomes" id="UP000269221"/>
    </source>
</evidence>
<gene>
    <name evidence="2" type="ORF">DUI87_18955</name>
</gene>
<proteinExistence type="predicted"/>
<dbReference type="AlphaFoldDB" id="A0A3M0JUK5"/>
<evidence type="ECO:0000256" key="1">
    <source>
        <dbReference type="SAM" id="MobiDB-lite"/>
    </source>
</evidence>
<dbReference type="Proteomes" id="UP000269221">
    <property type="component" value="Unassembled WGS sequence"/>
</dbReference>
<protein>
    <submittedName>
        <fullName evidence="2">Uncharacterized protein</fullName>
    </submittedName>
</protein>
<name>A0A3M0JUK5_HIRRU</name>
<organism evidence="2 3">
    <name type="scientific">Hirundo rustica rustica</name>
    <dbReference type="NCBI Taxonomy" id="333673"/>
    <lineage>
        <taxon>Eukaryota</taxon>
        <taxon>Metazoa</taxon>
        <taxon>Chordata</taxon>
        <taxon>Craniata</taxon>
        <taxon>Vertebrata</taxon>
        <taxon>Euteleostomi</taxon>
        <taxon>Archelosauria</taxon>
        <taxon>Archosauria</taxon>
        <taxon>Dinosauria</taxon>
        <taxon>Saurischia</taxon>
        <taxon>Theropoda</taxon>
        <taxon>Coelurosauria</taxon>
        <taxon>Aves</taxon>
        <taxon>Neognathae</taxon>
        <taxon>Neoaves</taxon>
        <taxon>Telluraves</taxon>
        <taxon>Australaves</taxon>
        <taxon>Passeriformes</taxon>
        <taxon>Sylvioidea</taxon>
        <taxon>Hirundinidae</taxon>
        <taxon>Hirundo</taxon>
    </lineage>
</organism>
<dbReference type="EMBL" id="QRBI01000125">
    <property type="protein sequence ID" value="RMC04509.1"/>
    <property type="molecule type" value="Genomic_DNA"/>
</dbReference>
<reference evidence="2 3" key="1">
    <citation type="submission" date="2018-07" db="EMBL/GenBank/DDBJ databases">
        <title>A high quality draft genome assembly of the barn swallow (H. rustica rustica).</title>
        <authorList>
            <person name="Formenti G."/>
            <person name="Chiara M."/>
            <person name="Poveda L."/>
            <person name="Francoijs K.-J."/>
            <person name="Bonisoli-Alquati A."/>
            <person name="Canova L."/>
            <person name="Gianfranceschi L."/>
            <person name="Horner D.S."/>
            <person name="Saino N."/>
        </authorList>
    </citation>
    <scope>NUCLEOTIDE SEQUENCE [LARGE SCALE GENOMIC DNA]</scope>
    <source>
        <strain evidence="2">Chelidonia</strain>
        <tissue evidence="2">Blood</tissue>
    </source>
</reference>
<comment type="caution">
    <text evidence="2">The sequence shown here is derived from an EMBL/GenBank/DDBJ whole genome shotgun (WGS) entry which is preliminary data.</text>
</comment>
<feature type="compositionally biased region" description="Polar residues" evidence="1">
    <location>
        <begin position="150"/>
        <end position="166"/>
    </location>
</feature>
<accession>A0A3M0JUK5</accession>
<evidence type="ECO:0000313" key="2">
    <source>
        <dbReference type="EMBL" id="RMC04509.1"/>
    </source>
</evidence>
<sequence length="334" mass="37901">MLLTSNLGNIKYLKIRLENLVKIAAVVSADTLSQKVLTNKREKNKMNLQALETIRGFLVPLLPIAVENKSMVFILKVRQVLQSHMNIDSECVGVKCDMIGERDIIRFNSDKAWDDRPSTYTREAETARDAQSLERLCRSRGKHLKHGTKEFQTSQTENHNALSSGNKQEELETCPHLQGSDLIGITETHGVSEWKGMSFLGGTGWGDEKVVMPFMIMEHMEFQLGIDEELNESFWVCTEGRGETVIKEPVRRGVGLDLFVTNKEALVGNVKLKHSLDWGDHEIVESEILGAVWRAHRELITLDSRRADFGFFKDLPGRVPWTVSWKEEEPKRAG</sequence>
<feature type="region of interest" description="Disordered" evidence="1">
    <location>
        <begin position="144"/>
        <end position="170"/>
    </location>
</feature>
<dbReference type="STRING" id="333673.A0A3M0JUK5"/>
<dbReference type="OrthoDB" id="10507642at2759"/>